<name>A0ABD6EX48_9BILA</name>
<dbReference type="InterPro" id="IPR042031">
    <property type="entry name" value="SKA1_MBD_sf"/>
</dbReference>
<accession>A0ABD6EX48</accession>
<dbReference type="AlphaFoldDB" id="A0ABD6EX48"/>
<keyword evidence="5" id="KW-1185">Reference proteome</keyword>
<comment type="caution">
    <text evidence="4">The sequence shown here is derived from an EMBL/GenBank/DDBJ whole genome shotgun (WGS) entry which is preliminary data.</text>
</comment>
<dbReference type="Pfam" id="PF07160">
    <property type="entry name" value="SKA1"/>
    <property type="match status" value="1"/>
</dbReference>
<proteinExistence type="predicted"/>
<sequence length="286" mass="32736">MESFDATRFDSLLNSIRSDVSEKAIQKVSKTLRLLEERGAREDEIENVRPRHAGSKIESLVEEYIETDALLNAELGEFFAGEDAFLESHGIVVATKSSLNADSDPSKLPTGLKMKKKPKSKKNDQESVQTCRAEVNIEKLESAKKNSEWTACSNTKQDWMFIAPLTKEEFDQIPRVTRGRTTVKEVNEIISKLDSLLSKKKQLLSRRKNYHLTQNERAQIDKWLYEGCSEIEGRDFVEQKELHDVLPSNLKRLLRQYGIPTIRAAKRVENLVLKGKHLILVPRNED</sequence>
<dbReference type="EMBL" id="JBGFUD010006678">
    <property type="protein sequence ID" value="MFH4981142.1"/>
    <property type="molecule type" value="Genomic_DNA"/>
</dbReference>
<evidence type="ECO:0000256" key="1">
    <source>
        <dbReference type="ARBA" id="ARBA00047182"/>
    </source>
</evidence>
<dbReference type="Proteomes" id="UP001608902">
    <property type="component" value="Unassembled WGS sequence"/>
</dbReference>
<protein>
    <recommendedName>
        <fullName evidence="1">SKA complex subunit 1</fullName>
    </recommendedName>
    <alternativeName>
        <fullName evidence="2">Spindle and kinetochore-associated protein 1</fullName>
    </alternativeName>
</protein>
<evidence type="ECO:0000256" key="2">
    <source>
        <dbReference type="ARBA" id="ARBA00047202"/>
    </source>
</evidence>
<evidence type="ECO:0000313" key="5">
    <source>
        <dbReference type="Proteomes" id="UP001608902"/>
    </source>
</evidence>
<gene>
    <name evidence="4" type="ORF">AB6A40_007851</name>
</gene>
<evidence type="ECO:0000256" key="3">
    <source>
        <dbReference type="SAM" id="MobiDB-lite"/>
    </source>
</evidence>
<organism evidence="4 5">
    <name type="scientific">Gnathostoma spinigerum</name>
    <dbReference type="NCBI Taxonomy" id="75299"/>
    <lineage>
        <taxon>Eukaryota</taxon>
        <taxon>Metazoa</taxon>
        <taxon>Ecdysozoa</taxon>
        <taxon>Nematoda</taxon>
        <taxon>Chromadorea</taxon>
        <taxon>Rhabditida</taxon>
        <taxon>Spirurina</taxon>
        <taxon>Gnathostomatomorpha</taxon>
        <taxon>Gnathostomatoidea</taxon>
        <taxon>Gnathostomatidae</taxon>
        <taxon>Gnathostoma</taxon>
    </lineage>
</organism>
<reference evidence="4 5" key="1">
    <citation type="submission" date="2024-08" db="EMBL/GenBank/DDBJ databases">
        <title>Gnathostoma spinigerum genome.</title>
        <authorList>
            <person name="Gonzalez-Bertolin B."/>
            <person name="Monzon S."/>
            <person name="Zaballos A."/>
            <person name="Jimenez P."/>
            <person name="Dekumyoy P."/>
            <person name="Varona S."/>
            <person name="Cuesta I."/>
            <person name="Sumanam S."/>
            <person name="Adisakwattana P."/>
            <person name="Gasser R.B."/>
            <person name="Hernandez-Gonzalez A."/>
            <person name="Young N.D."/>
            <person name="Perteguer M.J."/>
        </authorList>
    </citation>
    <scope>NUCLEOTIDE SEQUENCE [LARGE SCALE GENOMIC DNA]</scope>
    <source>
        <strain evidence="4">AL3</strain>
        <tissue evidence="4">Liver</tissue>
    </source>
</reference>
<dbReference type="InterPro" id="IPR009829">
    <property type="entry name" value="SKA1"/>
</dbReference>
<feature type="region of interest" description="Disordered" evidence="3">
    <location>
        <begin position="98"/>
        <end position="130"/>
    </location>
</feature>
<dbReference type="Gene3D" id="1.10.10.1890">
    <property type="entry name" value="Ska1 microtubule binding domain-like"/>
    <property type="match status" value="1"/>
</dbReference>
<evidence type="ECO:0000313" key="4">
    <source>
        <dbReference type="EMBL" id="MFH4981142.1"/>
    </source>
</evidence>